<organism evidence="2 3">
    <name type="scientific">Polaromonas jejuensis</name>
    <dbReference type="NCBI Taxonomy" id="457502"/>
    <lineage>
        <taxon>Bacteria</taxon>
        <taxon>Pseudomonadati</taxon>
        <taxon>Pseudomonadota</taxon>
        <taxon>Betaproteobacteria</taxon>
        <taxon>Burkholderiales</taxon>
        <taxon>Comamonadaceae</taxon>
        <taxon>Polaromonas</taxon>
    </lineage>
</organism>
<dbReference type="RefSeq" id="WP_068831228.1">
    <property type="nucleotide sequence ID" value="NZ_JBHSMX010000011.1"/>
</dbReference>
<dbReference type="Gene3D" id="3.20.20.140">
    <property type="entry name" value="Metal-dependent hydrolases"/>
    <property type="match status" value="1"/>
</dbReference>
<gene>
    <name evidence="2" type="ORF">ACFPP7_07000</name>
</gene>
<sequence length="278" mass="30039">MHSATVDRVAPCWDSHVHVFDAGAAVATGHYRPAHRPLADIEKLAQSHGFGHLVLVQPSVYGTDNTVLLNALRAGQGRHRGVVVLPPSVDDAALHAMHALGVRGVRFNLVSPVGDRLNGLDGQGALDSFHAFAPRLRALGWHVQWYARPEDLPTIAALHAASPVPAVLDHLAGLHADLPLGHAAWQALEELAGRGAWVKLSGWYRLHAMAPYEVLDDSIRKAALLFKERMVWGSDWPHTAFAPDALPAYAGTWAPVERVLTAAQKNHAREQAPAALYA</sequence>
<evidence type="ECO:0000259" key="1">
    <source>
        <dbReference type="Pfam" id="PF04909"/>
    </source>
</evidence>
<comment type="caution">
    <text evidence="2">The sequence shown here is derived from an EMBL/GenBank/DDBJ whole genome shotgun (WGS) entry which is preliminary data.</text>
</comment>
<dbReference type="InterPro" id="IPR032466">
    <property type="entry name" value="Metal_Hydrolase"/>
</dbReference>
<dbReference type="Proteomes" id="UP001596084">
    <property type="component" value="Unassembled WGS sequence"/>
</dbReference>
<reference evidence="3" key="1">
    <citation type="journal article" date="2019" name="Int. J. Syst. Evol. Microbiol.">
        <title>The Global Catalogue of Microorganisms (GCM) 10K type strain sequencing project: providing services to taxonomists for standard genome sequencing and annotation.</title>
        <authorList>
            <consortium name="The Broad Institute Genomics Platform"/>
            <consortium name="The Broad Institute Genome Sequencing Center for Infectious Disease"/>
            <person name="Wu L."/>
            <person name="Ma J."/>
        </authorList>
    </citation>
    <scope>NUCLEOTIDE SEQUENCE [LARGE SCALE GENOMIC DNA]</scope>
    <source>
        <strain evidence="3">CGMCC 4.7277</strain>
    </source>
</reference>
<dbReference type="PANTHER" id="PTHR35563:SF2">
    <property type="entry name" value="BARREL METAL-DEPENDENT HYDROLASE, PUTATIVE (AFU_ORTHOLOGUE AFUA_1G16240)-RELATED"/>
    <property type="match status" value="1"/>
</dbReference>
<dbReference type="PANTHER" id="PTHR35563">
    <property type="entry name" value="BARREL METAL-DEPENDENT HYDROLASE, PUTATIVE (AFU_ORTHOLOGUE AFUA_1G16240)-RELATED"/>
    <property type="match status" value="1"/>
</dbReference>
<protein>
    <submittedName>
        <fullName evidence="2">Amidohydrolase family protein</fullName>
    </submittedName>
</protein>
<dbReference type="Pfam" id="PF04909">
    <property type="entry name" value="Amidohydro_2"/>
    <property type="match status" value="1"/>
</dbReference>
<dbReference type="SUPFAM" id="SSF51556">
    <property type="entry name" value="Metallo-dependent hydrolases"/>
    <property type="match status" value="1"/>
</dbReference>
<dbReference type="EMBL" id="JBHSMX010000011">
    <property type="protein sequence ID" value="MFC5520664.1"/>
    <property type="molecule type" value="Genomic_DNA"/>
</dbReference>
<name>A0ABW0Q722_9BURK</name>
<dbReference type="InterPro" id="IPR006680">
    <property type="entry name" value="Amidohydro-rel"/>
</dbReference>
<keyword evidence="3" id="KW-1185">Reference proteome</keyword>
<proteinExistence type="predicted"/>
<dbReference type="InterPro" id="IPR052358">
    <property type="entry name" value="Aro_Compnd_Degr_Hydrolases"/>
</dbReference>
<evidence type="ECO:0000313" key="2">
    <source>
        <dbReference type="EMBL" id="MFC5520664.1"/>
    </source>
</evidence>
<accession>A0ABW0Q722</accession>
<feature type="domain" description="Amidohydrolase-related" evidence="1">
    <location>
        <begin position="14"/>
        <end position="277"/>
    </location>
</feature>
<evidence type="ECO:0000313" key="3">
    <source>
        <dbReference type="Proteomes" id="UP001596084"/>
    </source>
</evidence>